<name>A0A1B6E7U6_9HEMI</name>
<evidence type="ECO:0000313" key="2">
    <source>
        <dbReference type="EMBL" id="JAS34000.1"/>
    </source>
</evidence>
<evidence type="ECO:0000256" key="1">
    <source>
        <dbReference type="SAM" id="Phobius"/>
    </source>
</evidence>
<sequence length="315" mass="38008">VIFTLFSLYLMFRITVSLNHQGFVKYFKRSYWNLFEIFLFILSALSIYGSVLLIYYSKNVQEDFERVGKDLFYSYASAIHNFRKLVTFIFILVLLCVVRYFLALKLGRRVLNIYYTLSYTGRSIVVITILYVVYILIFSLVLAYRNNQPYTNNWRMFFTYRTGFNYVVYESVYPHKKSVVFIFCTSAILFNSVFIILYSYYFRVAKTKKLMRPELLNYITFLKEEVFTRKKLENNESKSRLRGGFDKFQIPDYQYDIMKLDLVEYLNRHIGNEDYEITDDSHEYYKNKILFFESYQMMNLKLSQAISKYDILLQD</sequence>
<organism evidence="2">
    <name type="scientific">Clastoptera arizonana</name>
    <name type="common">Arizona spittle bug</name>
    <dbReference type="NCBI Taxonomy" id="38151"/>
    <lineage>
        <taxon>Eukaryota</taxon>
        <taxon>Metazoa</taxon>
        <taxon>Ecdysozoa</taxon>
        <taxon>Arthropoda</taxon>
        <taxon>Hexapoda</taxon>
        <taxon>Insecta</taxon>
        <taxon>Pterygota</taxon>
        <taxon>Neoptera</taxon>
        <taxon>Paraneoptera</taxon>
        <taxon>Hemiptera</taxon>
        <taxon>Auchenorrhyncha</taxon>
        <taxon>Cercopoidea</taxon>
        <taxon>Clastopteridae</taxon>
        <taxon>Clastoptera</taxon>
    </lineage>
</organism>
<accession>A0A1B6E7U6</accession>
<gene>
    <name evidence="2" type="ORF">g.13378</name>
</gene>
<dbReference type="EMBL" id="GEDC01003298">
    <property type="protein sequence ID" value="JAS34000.1"/>
    <property type="molecule type" value="Transcribed_RNA"/>
</dbReference>
<proteinExistence type="predicted"/>
<keyword evidence="1" id="KW-0472">Membrane</keyword>
<feature type="transmembrane region" description="Helical" evidence="1">
    <location>
        <begin position="34"/>
        <end position="56"/>
    </location>
</feature>
<protein>
    <recommendedName>
        <fullName evidence="3">Polycystin cation channel PKD1/PKD2 domain-containing protein</fullName>
    </recommendedName>
</protein>
<feature type="transmembrane region" description="Helical" evidence="1">
    <location>
        <begin position="123"/>
        <end position="144"/>
    </location>
</feature>
<reference evidence="2" key="1">
    <citation type="submission" date="2015-12" db="EMBL/GenBank/DDBJ databases">
        <title>De novo transcriptome assembly of four potential Pierce s Disease insect vectors from Arizona vineyards.</title>
        <authorList>
            <person name="Tassone E.E."/>
        </authorList>
    </citation>
    <scope>NUCLEOTIDE SEQUENCE</scope>
</reference>
<keyword evidence="1" id="KW-1133">Transmembrane helix</keyword>
<feature type="transmembrane region" description="Helical" evidence="1">
    <location>
        <begin position="179"/>
        <end position="202"/>
    </location>
</feature>
<dbReference type="AlphaFoldDB" id="A0A1B6E7U6"/>
<feature type="transmembrane region" description="Helical" evidence="1">
    <location>
        <begin position="85"/>
        <end position="102"/>
    </location>
</feature>
<keyword evidence="1" id="KW-0812">Transmembrane</keyword>
<feature type="non-terminal residue" evidence="2">
    <location>
        <position position="1"/>
    </location>
</feature>
<evidence type="ECO:0008006" key="3">
    <source>
        <dbReference type="Google" id="ProtNLM"/>
    </source>
</evidence>